<protein>
    <submittedName>
        <fullName evidence="3">Uncharacterized protein</fullName>
    </submittedName>
</protein>
<dbReference type="AlphaFoldDB" id="A0A821Y8X6"/>
<keyword evidence="1" id="KW-0175">Coiled coil</keyword>
<gene>
    <name evidence="3" type="ORF">PMACD_LOCUS16439</name>
</gene>
<keyword evidence="4" id="KW-1185">Reference proteome</keyword>
<feature type="compositionally biased region" description="Basic and acidic residues" evidence="2">
    <location>
        <begin position="210"/>
        <end position="219"/>
    </location>
</feature>
<evidence type="ECO:0000256" key="1">
    <source>
        <dbReference type="SAM" id="Coils"/>
    </source>
</evidence>
<dbReference type="Proteomes" id="UP000663880">
    <property type="component" value="Unassembled WGS sequence"/>
</dbReference>
<evidence type="ECO:0000313" key="4">
    <source>
        <dbReference type="Proteomes" id="UP000663880"/>
    </source>
</evidence>
<proteinExistence type="predicted"/>
<comment type="caution">
    <text evidence="3">The sequence shown here is derived from an EMBL/GenBank/DDBJ whole genome shotgun (WGS) entry which is preliminary data.</text>
</comment>
<name>A0A821Y8X6_9NEOP</name>
<organism evidence="3 4">
    <name type="scientific">Pieris macdunnoughi</name>
    <dbReference type="NCBI Taxonomy" id="345717"/>
    <lineage>
        <taxon>Eukaryota</taxon>
        <taxon>Metazoa</taxon>
        <taxon>Ecdysozoa</taxon>
        <taxon>Arthropoda</taxon>
        <taxon>Hexapoda</taxon>
        <taxon>Insecta</taxon>
        <taxon>Pterygota</taxon>
        <taxon>Neoptera</taxon>
        <taxon>Endopterygota</taxon>
        <taxon>Lepidoptera</taxon>
        <taxon>Glossata</taxon>
        <taxon>Ditrysia</taxon>
        <taxon>Papilionoidea</taxon>
        <taxon>Pieridae</taxon>
        <taxon>Pierinae</taxon>
        <taxon>Pieris</taxon>
    </lineage>
</organism>
<evidence type="ECO:0000313" key="3">
    <source>
        <dbReference type="EMBL" id="CAF4957886.1"/>
    </source>
</evidence>
<sequence length="302" mass="34571">MTSSSSSENLLQPSTLQEAINVIKFLTTSHKQEIAKLRDAYIKQAETIKKLEDNRKRELEFLSKELENYELNLAIRTEAVNKQLAQKDEIIKKQEDIIEEISNKLKIKEALSVPEITINIESNSDSGVALDIDDNLCKSKDGKAAPKTTRKGSRRFADSISFLRRVDFSPMKYKPSNREGTKKKDEKKKNLEVPRTESRVLVRQLSSEKATSDEDRQLSEDVDATLSDDTMNTSLLIRPKKLDESMNNHFSDDGSEDTSEELFDRVMIRSSVRRSVKANPKYKKINRTKSKLLEQVKINMVD</sequence>
<evidence type="ECO:0000256" key="2">
    <source>
        <dbReference type="SAM" id="MobiDB-lite"/>
    </source>
</evidence>
<reference evidence="3" key="1">
    <citation type="submission" date="2021-02" db="EMBL/GenBank/DDBJ databases">
        <authorList>
            <person name="Steward A R."/>
        </authorList>
    </citation>
    <scope>NUCLEOTIDE SEQUENCE</scope>
</reference>
<feature type="coiled-coil region" evidence="1">
    <location>
        <begin position="34"/>
        <end position="111"/>
    </location>
</feature>
<feature type="compositionally biased region" description="Basic and acidic residues" evidence="2">
    <location>
        <begin position="176"/>
        <end position="200"/>
    </location>
</feature>
<feature type="region of interest" description="Disordered" evidence="2">
    <location>
        <begin position="171"/>
        <end position="220"/>
    </location>
</feature>
<accession>A0A821Y8X6</accession>
<dbReference type="EMBL" id="CAJOBZ010000084">
    <property type="protein sequence ID" value="CAF4957886.1"/>
    <property type="molecule type" value="Genomic_DNA"/>
</dbReference>
<dbReference type="OrthoDB" id="7454945at2759"/>